<dbReference type="EMBL" id="LN483157">
    <property type="protein sequence ID" value="CED83713.1"/>
    <property type="molecule type" value="Genomic_DNA"/>
</dbReference>
<protein>
    <submittedName>
        <fullName evidence="3">ATPeFF, ATP17</fullName>
    </submittedName>
</protein>
<name>A0A0F7SUQ4_PHARH</name>
<dbReference type="AlphaFoldDB" id="A0A0F7SUQ4"/>
<feature type="region of interest" description="Disordered" evidence="1">
    <location>
        <begin position="1"/>
        <end position="22"/>
    </location>
</feature>
<keyword evidence="2" id="KW-0472">Membrane</keyword>
<evidence type="ECO:0000313" key="3">
    <source>
        <dbReference type="EMBL" id="CED83713.1"/>
    </source>
</evidence>
<proteinExistence type="predicted"/>
<feature type="transmembrane region" description="Helical" evidence="2">
    <location>
        <begin position="63"/>
        <end position="81"/>
    </location>
</feature>
<keyword evidence="2" id="KW-1133">Transmembrane helix</keyword>
<evidence type="ECO:0000256" key="2">
    <source>
        <dbReference type="SAM" id="Phobius"/>
    </source>
</evidence>
<evidence type="ECO:0000256" key="1">
    <source>
        <dbReference type="SAM" id="MobiDB-lite"/>
    </source>
</evidence>
<dbReference type="PANTHER" id="PTHR28161:SF1">
    <property type="entry name" value="ATP SYNTHASE SUBUNIT F, MITOCHONDRIAL"/>
    <property type="match status" value="1"/>
</dbReference>
<reference evidence="3" key="1">
    <citation type="submission" date="2014-08" db="EMBL/GenBank/DDBJ databases">
        <authorList>
            <person name="Sharma Rahul"/>
            <person name="Thines Marco"/>
        </authorList>
    </citation>
    <scope>NUCLEOTIDE SEQUENCE</scope>
</reference>
<sequence>MVSSLIPPKIATPSSVSGGGTTASMDRVIEFYTKLPKGRAPNAQQYTGLSKFVNGKNATGKPIVALVGGLFVLGYTIQYFNHLRYHKNAQH</sequence>
<dbReference type="GO" id="GO:0046933">
    <property type="term" value="F:proton-transporting ATP synthase activity, rotational mechanism"/>
    <property type="evidence" value="ECO:0007669"/>
    <property type="project" value="TreeGrafter"/>
</dbReference>
<organism evidence="3">
    <name type="scientific">Phaffia rhodozyma</name>
    <name type="common">Yeast</name>
    <name type="synonym">Xanthophyllomyces dendrorhous</name>
    <dbReference type="NCBI Taxonomy" id="264483"/>
    <lineage>
        <taxon>Eukaryota</taxon>
        <taxon>Fungi</taxon>
        <taxon>Dikarya</taxon>
        <taxon>Basidiomycota</taxon>
        <taxon>Agaricomycotina</taxon>
        <taxon>Tremellomycetes</taxon>
        <taxon>Cystofilobasidiales</taxon>
        <taxon>Mrakiaceae</taxon>
        <taxon>Phaffia</taxon>
    </lineage>
</organism>
<keyword evidence="2" id="KW-0812">Transmembrane</keyword>
<accession>A0A0F7SUQ4</accession>
<dbReference type="Pfam" id="PF10791">
    <property type="entry name" value="F1F0-ATPsyn_F"/>
    <property type="match status" value="1"/>
</dbReference>
<dbReference type="PANTHER" id="PTHR28161">
    <property type="entry name" value="ATP SYNTHASE SUBUNIT F, MITOCHONDRIAL"/>
    <property type="match status" value="1"/>
</dbReference>
<dbReference type="InterPro" id="IPR019727">
    <property type="entry name" value="ATP_synth_F0_fsu_mt_fun"/>
</dbReference>